<evidence type="ECO:0000259" key="5">
    <source>
        <dbReference type="Pfam" id="PF00561"/>
    </source>
</evidence>
<dbReference type="InterPro" id="IPR000073">
    <property type="entry name" value="AB_hydrolase_1"/>
</dbReference>
<proteinExistence type="inferred from homology"/>
<dbReference type="PANTHER" id="PTHR43248">
    <property type="entry name" value="2-SUCCINYL-6-HYDROXY-2,4-CYCLOHEXADIENE-1-CARBOXYLATE SYNTHASE"/>
    <property type="match status" value="1"/>
</dbReference>
<keyword evidence="8" id="KW-1185">Reference proteome</keyword>
<name>A0ABP3QSL6_9ACTN</name>
<evidence type="ECO:0000313" key="7">
    <source>
        <dbReference type="EMBL" id="GAA0596579.1"/>
    </source>
</evidence>
<keyword evidence="3 7" id="KW-0378">Hydrolase</keyword>
<feature type="domain" description="Peptidase S33 tripeptidyl aminopeptidase-like C-terminal" evidence="6">
    <location>
        <begin position="413"/>
        <end position="512"/>
    </location>
</feature>
<dbReference type="InterPro" id="IPR051601">
    <property type="entry name" value="Serine_prot/Carboxylest_S33"/>
</dbReference>
<dbReference type="InterPro" id="IPR029058">
    <property type="entry name" value="AB_hydrolase_fold"/>
</dbReference>
<dbReference type="InterPro" id="IPR013595">
    <property type="entry name" value="Pept_S33_TAP-like_C"/>
</dbReference>
<evidence type="ECO:0000256" key="4">
    <source>
        <dbReference type="SAM" id="SignalP"/>
    </source>
</evidence>
<dbReference type="SUPFAM" id="SSF53474">
    <property type="entry name" value="alpha/beta-Hydrolases"/>
    <property type="match status" value="1"/>
</dbReference>
<organism evidence="7 8">
    <name type="scientific">Streptomyces crystallinus</name>
    <dbReference type="NCBI Taxonomy" id="68191"/>
    <lineage>
        <taxon>Bacteria</taxon>
        <taxon>Bacillati</taxon>
        <taxon>Actinomycetota</taxon>
        <taxon>Actinomycetes</taxon>
        <taxon>Kitasatosporales</taxon>
        <taxon>Streptomycetaceae</taxon>
        <taxon>Streptomyces</taxon>
    </lineage>
</organism>
<evidence type="ECO:0000256" key="2">
    <source>
        <dbReference type="ARBA" id="ARBA00022729"/>
    </source>
</evidence>
<dbReference type="Pfam" id="PF00561">
    <property type="entry name" value="Abhydrolase_1"/>
    <property type="match status" value="1"/>
</dbReference>
<comment type="caution">
    <text evidence="7">The sequence shown here is derived from an EMBL/GenBank/DDBJ whole genome shotgun (WGS) entry which is preliminary data.</text>
</comment>
<sequence length="530" mass="56752">MAKRPATLGDMRKAYGKHIRVRLGAATAVAALLPLTPTPPPAAAAPTPTWHTCVRDAQDTPGQELDRAGARCAEVKVPLDHTRPAGPTITVAVARIPATDTAHRIGALVVNEGGPADPVIDYLLDRRAALGELAARYDLVGVDPRFAGRNTPLDCHWPTSTYFRGAGEGRAGFARMAAFQRDLAAKCRSHAGGLLPYASTRNAARDLDLVRTALGEPRISYLGISYGTYLGEVYTAMFPGRTDRIVLDGVHEPGHLAPWAEYATERVNEDALRHWAGWAARRDAAYGLGATADAVLATVERVRTTAVRRPFTVGTYRIDEHTLPLLVYGVLGDDLAPSDDGIAVMVGTLKEAARSGHAEPDPGLAEMLPGLFTGQYSAYGSTQTAYLCADTPGPRDPEVYRRAVERSRAAHPLFGPVVNDVTPCPFWPAPRERPTAVDNDVPALMVNATGDPRVPYAEARAMHAKWPSSRLITVEHSYRHAVYGTAYGSTCVNGAVNAYLADGRLPRADVTCPAARGDDDPSTGPVRQVP</sequence>
<keyword evidence="2 4" id="KW-0732">Signal</keyword>
<feature type="signal peptide" evidence="4">
    <location>
        <begin position="1"/>
        <end position="44"/>
    </location>
</feature>
<dbReference type="Proteomes" id="UP001500668">
    <property type="component" value="Unassembled WGS sequence"/>
</dbReference>
<evidence type="ECO:0000313" key="8">
    <source>
        <dbReference type="Proteomes" id="UP001500668"/>
    </source>
</evidence>
<comment type="similarity">
    <text evidence="1">Belongs to the peptidase S33 family.</text>
</comment>
<dbReference type="EMBL" id="BAAACA010000014">
    <property type="protein sequence ID" value="GAA0596579.1"/>
    <property type="molecule type" value="Genomic_DNA"/>
</dbReference>
<evidence type="ECO:0000259" key="6">
    <source>
        <dbReference type="Pfam" id="PF08386"/>
    </source>
</evidence>
<protein>
    <submittedName>
        <fullName evidence="7">Alpha/beta hydrolase</fullName>
    </submittedName>
</protein>
<evidence type="ECO:0000256" key="1">
    <source>
        <dbReference type="ARBA" id="ARBA00010088"/>
    </source>
</evidence>
<gene>
    <name evidence="7" type="ORF">GCM10010394_27680</name>
</gene>
<reference evidence="8" key="1">
    <citation type="journal article" date="2019" name="Int. J. Syst. Evol. Microbiol.">
        <title>The Global Catalogue of Microorganisms (GCM) 10K type strain sequencing project: providing services to taxonomists for standard genome sequencing and annotation.</title>
        <authorList>
            <consortium name="The Broad Institute Genomics Platform"/>
            <consortium name="The Broad Institute Genome Sequencing Center for Infectious Disease"/>
            <person name="Wu L."/>
            <person name="Ma J."/>
        </authorList>
    </citation>
    <scope>NUCLEOTIDE SEQUENCE [LARGE SCALE GENOMIC DNA]</scope>
    <source>
        <strain evidence="8">JCM 5067</strain>
    </source>
</reference>
<dbReference type="Pfam" id="PF08386">
    <property type="entry name" value="Abhydrolase_4"/>
    <property type="match status" value="1"/>
</dbReference>
<dbReference type="GO" id="GO:0016787">
    <property type="term" value="F:hydrolase activity"/>
    <property type="evidence" value="ECO:0007669"/>
    <property type="project" value="UniProtKB-KW"/>
</dbReference>
<feature type="domain" description="AB hydrolase-1" evidence="5">
    <location>
        <begin position="108"/>
        <end position="267"/>
    </location>
</feature>
<dbReference type="Gene3D" id="3.40.50.1820">
    <property type="entry name" value="alpha/beta hydrolase"/>
    <property type="match status" value="1"/>
</dbReference>
<accession>A0ABP3QSL6</accession>
<feature type="chain" id="PRO_5046295900" evidence="4">
    <location>
        <begin position="45"/>
        <end position="530"/>
    </location>
</feature>
<dbReference type="PANTHER" id="PTHR43248:SF29">
    <property type="entry name" value="TRIPEPTIDYL AMINOPEPTIDASE"/>
    <property type="match status" value="1"/>
</dbReference>
<evidence type="ECO:0000256" key="3">
    <source>
        <dbReference type="ARBA" id="ARBA00022801"/>
    </source>
</evidence>